<dbReference type="HOGENOM" id="CLU_642280_0_0_10"/>
<gene>
    <name evidence="1" type="ORF">HMPREF1060_02402</name>
</gene>
<evidence type="ECO:0000313" key="2">
    <source>
        <dbReference type="Proteomes" id="UP000006271"/>
    </source>
</evidence>
<dbReference type="AlphaFoldDB" id="K5YDT7"/>
<dbReference type="RefSeq" id="WP_005645857.1">
    <property type="nucleotide sequence ID" value="NZ_JH976454.1"/>
</dbReference>
<dbReference type="EMBL" id="AGZQ01000012">
    <property type="protein sequence ID" value="EKN11672.1"/>
    <property type="molecule type" value="Genomic_DNA"/>
</dbReference>
<evidence type="ECO:0000313" key="1">
    <source>
        <dbReference type="EMBL" id="EKN11672.1"/>
    </source>
</evidence>
<accession>K5YDT7</accession>
<protein>
    <submittedName>
        <fullName evidence="1">Uncharacterized protein</fullName>
    </submittedName>
</protein>
<name>K5YDT7_9BACT</name>
<dbReference type="Proteomes" id="UP000006271">
    <property type="component" value="Unassembled WGS sequence"/>
</dbReference>
<comment type="caution">
    <text evidence="1">The sequence shown here is derived from an EMBL/GenBank/DDBJ whole genome shotgun (WGS) entry which is preliminary data.</text>
</comment>
<organism evidence="1 2">
    <name type="scientific">Parabacteroides merdae CL03T12C32</name>
    <dbReference type="NCBI Taxonomy" id="999420"/>
    <lineage>
        <taxon>Bacteria</taxon>
        <taxon>Pseudomonadati</taxon>
        <taxon>Bacteroidota</taxon>
        <taxon>Bacteroidia</taxon>
        <taxon>Bacteroidales</taxon>
        <taxon>Tannerellaceae</taxon>
        <taxon>Parabacteroides</taxon>
    </lineage>
</organism>
<dbReference type="PATRIC" id="fig|999420.3.peg.2471"/>
<reference evidence="1 2" key="1">
    <citation type="submission" date="2012-02" db="EMBL/GenBank/DDBJ databases">
        <title>The Genome Sequence of Parabacteroides merdae CL03T12C32.</title>
        <authorList>
            <consortium name="The Broad Institute Genome Sequencing Platform"/>
            <person name="Earl A."/>
            <person name="Ward D."/>
            <person name="Feldgarden M."/>
            <person name="Gevers D."/>
            <person name="Zitomersky N.L."/>
            <person name="Coyne M.J."/>
            <person name="Comstock L.E."/>
            <person name="Young S.K."/>
            <person name="Zeng Q."/>
            <person name="Gargeya S."/>
            <person name="Fitzgerald M."/>
            <person name="Haas B."/>
            <person name="Abouelleil A."/>
            <person name="Alvarado L."/>
            <person name="Arachchi H.M."/>
            <person name="Berlin A."/>
            <person name="Chapman S.B."/>
            <person name="Gearin G."/>
            <person name="Goldberg J."/>
            <person name="Griggs A."/>
            <person name="Gujja S."/>
            <person name="Hansen M."/>
            <person name="Heiman D."/>
            <person name="Howarth C."/>
            <person name="Larimer J."/>
            <person name="Lui A."/>
            <person name="MacDonald P.J.P."/>
            <person name="McCowen C."/>
            <person name="Montmayeur A."/>
            <person name="Murphy C."/>
            <person name="Neiman D."/>
            <person name="Pearson M."/>
            <person name="Priest M."/>
            <person name="Roberts A."/>
            <person name="Saif S."/>
            <person name="Shea T."/>
            <person name="Sisk P."/>
            <person name="Stolte C."/>
            <person name="Sykes S."/>
            <person name="Wortman J."/>
            <person name="Nusbaum C."/>
            <person name="Birren B."/>
        </authorList>
    </citation>
    <scope>NUCLEOTIDE SEQUENCE [LARGE SCALE GENOMIC DNA]</scope>
    <source>
        <strain evidence="1 2">CL03T12C32</strain>
    </source>
</reference>
<proteinExistence type="predicted"/>
<sequence>MKRTIQIIILCLFIVNIANSYAVPENEYDYAGVFDRVIRSKFDIQTNRRLDLFGVNPYNVYKVVQEGNFIFLIGDENGVFMKAEGIHYYKAPSNPEFEECLRLVARMYQKDVEIPYTFPVVIQFQNCGGVAFYTGGGSQTKGIQEGKPSTWAGMIIDVDIKKNENVHYTLKEGESYRGLYLAEVIAHEIFHCVFWNEWQREYRVYPYSWVSDEHYEYEPGHYRDYSDDLGLVTHFYCGANAMLANAGKPIQIYTGHFSNAFSNTDDKFFAFSDRVNKAVNHLGKISLGIMKDVGFKLKPGVDIRCDKYTGYLFDETEQIWAHVSLGDTLKTVEKWFDNGEWFYTWKEYSSATSNETIKNDNHLDIRAGNGKILIWNNGKRSEIYIYSIWGTLIDRQDIGTGSTEIEIGSPGIYIVKSGNYSKKVLCL</sequence>